<feature type="domain" description="DUF1990" evidence="1">
    <location>
        <begin position="42"/>
        <end position="201"/>
    </location>
</feature>
<dbReference type="Pfam" id="PF09348">
    <property type="entry name" value="DUF1990"/>
    <property type="match status" value="1"/>
</dbReference>
<dbReference type="InterPro" id="IPR018960">
    <property type="entry name" value="DUF1990"/>
</dbReference>
<protein>
    <recommendedName>
        <fullName evidence="1">DUF1990 domain-containing protein</fullName>
    </recommendedName>
</protein>
<reference evidence="3" key="1">
    <citation type="submission" date="2020-05" db="EMBL/GenBank/DDBJ databases">
        <title>Frigoriglobus tundricola gen. nov., sp. nov., a psychrotolerant cellulolytic planctomycete of the family Gemmataceae with two divergent copies of 16S rRNA gene.</title>
        <authorList>
            <person name="Kulichevskaya I.S."/>
            <person name="Ivanova A.A."/>
            <person name="Naumoff D.G."/>
            <person name="Beletsky A.V."/>
            <person name="Rijpstra W.I.C."/>
            <person name="Sinninghe Damste J.S."/>
            <person name="Mardanov A.V."/>
            <person name="Ravin N.V."/>
            <person name="Dedysh S.N."/>
        </authorList>
    </citation>
    <scope>NUCLEOTIDE SEQUENCE [LARGE SCALE GENOMIC DNA]</scope>
    <source>
        <strain evidence="3">PL17</strain>
    </source>
</reference>
<proteinExistence type="predicted"/>
<dbReference type="PIRSF" id="PIRSF010260">
    <property type="entry name" value="UCP010260"/>
    <property type="match status" value="1"/>
</dbReference>
<organism evidence="2 3">
    <name type="scientific">Frigoriglobus tundricola</name>
    <dbReference type="NCBI Taxonomy" id="2774151"/>
    <lineage>
        <taxon>Bacteria</taxon>
        <taxon>Pseudomonadati</taxon>
        <taxon>Planctomycetota</taxon>
        <taxon>Planctomycetia</taxon>
        <taxon>Gemmatales</taxon>
        <taxon>Gemmataceae</taxon>
        <taxon>Frigoriglobus</taxon>
    </lineage>
</organism>
<evidence type="ECO:0000259" key="1">
    <source>
        <dbReference type="Pfam" id="PF09348"/>
    </source>
</evidence>
<gene>
    <name evidence="2" type="ORF">FTUN_5810</name>
</gene>
<keyword evidence="3" id="KW-1185">Reference proteome</keyword>
<dbReference type="PANTHER" id="PTHR34202:SF1">
    <property type="entry name" value="UPF0548 PROTEIN"/>
    <property type="match status" value="1"/>
</dbReference>
<dbReference type="AlphaFoldDB" id="A0A6M5YXU8"/>
<dbReference type="KEGG" id="ftj:FTUN_5810"/>
<dbReference type="Proteomes" id="UP000503447">
    <property type="component" value="Chromosome"/>
</dbReference>
<dbReference type="InterPro" id="IPR014457">
    <property type="entry name" value="UCP010260"/>
</dbReference>
<evidence type="ECO:0000313" key="2">
    <source>
        <dbReference type="EMBL" id="QJW98226.1"/>
    </source>
</evidence>
<dbReference type="EMBL" id="CP053452">
    <property type="protein sequence ID" value="QJW98226.1"/>
    <property type="molecule type" value="Genomic_DNA"/>
</dbReference>
<dbReference type="PANTHER" id="PTHR34202">
    <property type="entry name" value="UPF0548 PROTEIN"/>
    <property type="match status" value="1"/>
</dbReference>
<sequence length="208" mass="23132">MLTRPRRALGDSQAEFAMPFLSKPSRDVVRDFIAAQARLDYTYPALGATASEPPPGYVVDRTRVELGAGEDTFRAARAALARWDHFGLGWVEAAPADTPIEVGAVVAVAARVMGVWWLNACRIVYVVDDDGPVRRSGFAYGTLPGHAESGEERFLIEWDRASDGVWYDVLAFSRPRHPLARLGYPLTRRTQRRFARDSARAMQAAVRR</sequence>
<accession>A0A6M5YXU8</accession>
<evidence type="ECO:0000313" key="3">
    <source>
        <dbReference type="Proteomes" id="UP000503447"/>
    </source>
</evidence>
<name>A0A6M5YXU8_9BACT</name>